<feature type="region of interest" description="Disordered" evidence="1">
    <location>
        <begin position="549"/>
        <end position="606"/>
    </location>
</feature>
<keyword evidence="2" id="KW-0812">Transmembrane</keyword>
<keyword evidence="2" id="KW-1133">Transmembrane helix</keyword>
<dbReference type="EMBL" id="CDMY01000477">
    <property type="protein sequence ID" value="CEM16400.1"/>
    <property type="molecule type" value="Genomic_DNA"/>
</dbReference>
<evidence type="ECO:0000313" key="5">
    <source>
        <dbReference type="Proteomes" id="UP000041254"/>
    </source>
</evidence>
<feature type="transmembrane region" description="Helical" evidence="2">
    <location>
        <begin position="279"/>
        <end position="305"/>
    </location>
</feature>
<dbReference type="AlphaFoldDB" id="A0A0G4FQ36"/>
<protein>
    <recommendedName>
        <fullName evidence="6">EF-hand domain-containing protein</fullName>
    </recommendedName>
</protein>
<dbReference type="InterPro" id="IPR032675">
    <property type="entry name" value="LRR_dom_sf"/>
</dbReference>
<evidence type="ECO:0000256" key="2">
    <source>
        <dbReference type="SAM" id="Phobius"/>
    </source>
</evidence>
<gene>
    <name evidence="4" type="ORF">Vbra_716</name>
</gene>
<dbReference type="OrthoDB" id="6149831at2759"/>
<evidence type="ECO:0008006" key="6">
    <source>
        <dbReference type="Google" id="ProtNLM"/>
    </source>
</evidence>
<accession>A0A0G4FQ36</accession>
<keyword evidence="2" id="KW-0472">Membrane</keyword>
<feature type="transmembrane region" description="Helical" evidence="2">
    <location>
        <begin position="211"/>
        <end position="232"/>
    </location>
</feature>
<evidence type="ECO:0000256" key="1">
    <source>
        <dbReference type="SAM" id="MobiDB-lite"/>
    </source>
</evidence>
<feature type="transmembrane region" description="Helical" evidence="2">
    <location>
        <begin position="62"/>
        <end position="86"/>
    </location>
</feature>
<feature type="transmembrane region" description="Helical" evidence="2">
    <location>
        <begin position="239"/>
        <end position="259"/>
    </location>
</feature>
<feature type="compositionally biased region" description="Basic and acidic residues" evidence="1">
    <location>
        <begin position="437"/>
        <end position="447"/>
    </location>
</feature>
<evidence type="ECO:0000313" key="4">
    <source>
        <dbReference type="EMBL" id="CEM16400.1"/>
    </source>
</evidence>
<dbReference type="Gene3D" id="3.80.10.10">
    <property type="entry name" value="Ribonuclease Inhibitor"/>
    <property type="match status" value="1"/>
</dbReference>
<feature type="transmembrane region" description="Helical" evidence="2">
    <location>
        <begin position="731"/>
        <end position="752"/>
    </location>
</feature>
<name>A0A0G4FQ36_VITBC</name>
<feature type="signal peptide" evidence="3">
    <location>
        <begin position="1"/>
        <end position="18"/>
    </location>
</feature>
<dbReference type="PhylomeDB" id="A0A0G4FQ36"/>
<reference evidence="4 5" key="1">
    <citation type="submission" date="2014-11" db="EMBL/GenBank/DDBJ databases">
        <authorList>
            <person name="Zhu J."/>
            <person name="Qi W."/>
            <person name="Song R."/>
        </authorList>
    </citation>
    <scope>NUCLEOTIDE SEQUENCE [LARGE SCALE GENOMIC DNA]</scope>
</reference>
<evidence type="ECO:0000256" key="3">
    <source>
        <dbReference type="SAM" id="SignalP"/>
    </source>
</evidence>
<organism evidence="4 5">
    <name type="scientific">Vitrella brassicaformis (strain CCMP3155)</name>
    <dbReference type="NCBI Taxonomy" id="1169540"/>
    <lineage>
        <taxon>Eukaryota</taxon>
        <taxon>Sar</taxon>
        <taxon>Alveolata</taxon>
        <taxon>Colpodellida</taxon>
        <taxon>Vitrellaceae</taxon>
        <taxon>Vitrella</taxon>
    </lineage>
</organism>
<feature type="chain" id="PRO_5005188916" description="EF-hand domain-containing protein" evidence="3">
    <location>
        <begin position="19"/>
        <end position="1098"/>
    </location>
</feature>
<dbReference type="InParanoid" id="A0A0G4FQ36"/>
<feature type="region of interest" description="Disordered" evidence="1">
    <location>
        <begin position="621"/>
        <end position="656"/>
    </location>
</feature>
<dbReference type="SUPFAM" id="SSF52075">
    <property type="entry name" value="Outer arm dynein light chain 1"/>
    <property type="match status" value="1"/>
</dbReference>
<feature type="transmembrane region" description="Helical" evidence="2">
    <location>
        <begin position="173"/>
        <end position="191"/>
    </location>
</feature>
<dbReference type="VEuPathDB" id="CryptoDB:Vbra_716"/>
<keyword evidence="3" id="KW-0732">Signal</keyword>
<keyword evidence="5" id="KW-1185">Reference proteome</keyword>
<sequence>MLLVAIALVSAILLYAEQLEIVTPPLMDSRGEWLYKSVLEYLSAITHVSDVTVEWHPTPQSIGFGCCWGLIGFMSLVTLMFHTVFFRRTLMFWNLQRYREYQRRMSKSRTSSHFVKPTLRPAASGDVACEKRDSVASSLKALTISHNLDRFRRFSARFYVSSQKNIGFTGHMFWTHFVLVECIAIGLQYIKCLKMAGVEVLSYHQIPAYKQWTFGTLCILIVLHSTSLVVLCQWNRRGFAAVSTTVSSLFYVGHALLVHEGAPKGFNINSLVGLKAHNVVHFLGKAVPLVMALLGLMQVDALLLIKACYNWRRECLDSMGRQQAAHRPHGELAEDQYSIYTPSLGHQVMESNHYSRRASWAASREGTMDSVMWRAKVNAFLRRHSTEAISTLRTLPPDIKLATAPDALHENEVTCAGEPPFADHEAETAEGTAPVRSRSEDPGREGPLRLSTFDQPVGRGRGRPSRRKADSNEWGFMSPKSVRAPLQGIFELDEWVSSYNADHNPPQHEQRGHIDMHKLGWHVGDFESPLDQSVAATPPQRPIVDSHVASHDLSPSTRLQRALSGVETFSSPRHEDRSSVTHSILSGPVSDEPAPQSVARTEAHPPHTISVSAAGYTIQYPADSDAHSPAASTGQNAHTAAATHAQQPISAPVAARHADEDIPATLSADQLAMEVRFKLSASETIEGEEQWLQPPRTPSITLYLSRAVSESVAQLQHSIHRRDWETIDVRVAFWLSFAVTVIAYLFGGFLLAQCIWASRECEHVPGWKACTYTTWPPFKGTMEGQCCHTNEGTRINEGIRCTKGTCVHAGRLVGDAHVMTEALQHFSTLEAIGVVFDSSGPYHLNMTTINERDLGRQMHLRTIVWTRTALKKYPAEALKEISTEGHKRHEKHHGHGVSHTYFSGNMINDVPRAICDLEGLRSLDVRCNQLATLPSCLATRPKKLQHVFMTVNPICDVDQAGSSFFDSSDAWRAFNAKHDPCLRQLMAGHADDVIDPLFLASSQVDHRCLEPQCSKLWNSFQSLDVSRDGCAQIEELQSFFPGLSAGTLDRMIERLLPLLADPPDPQQQQTGAACATFIVFVLSVSRVSFDCGLCSFER</sequence>
<feature type="compositionally biased region" description="Low complexity" evidence="1">
    <location>
        <begin position="621"/>
        <end position="647"/>
    </location>
</feature>
<dbReference type="Proteomes" id="UP000041254">
    <property type="component" value="Unassembled WGS sequence"/>
</dbReference>
<proteinExistence type="predicted"/>
<feature type="region of interest" description="Disordered" evidence="1">
    <location>
        <begin position="425"/>
        <end position="476"/>
    </location>
</feature>